<feature type="transmembrane region" description="Helical" evidence="2">
    <location>
        <begin position="12"/>
        <end position="32"/>
    </location>
</feature>
<evidence type="ECO:0000256" key="2">
    <source>
        <dbReference type="SAM" id="Phobius"/>
    </source>
</evidence>
<dbReference type="STRING" id="1121352.GCA_000620925_00609"/>
<feature type="domain" description="D-alanyl-D-alanine carboxypeptidase-like core" evidence="3">
    <location>
        <begin position="97"/>
        <end position="232"/>
    </location>
</feature>
<protein>
    <recommendedName>
        <fullName evidence="3">D-alanyl-D-alanine carboxypeptidase-like core domain-containing protein</fullName>
    </recommendedName>
</protein>
<dbReference type="InterPro" id="IPR009045">
    <property type="entry name" value="Zn_M74/Hedgehog-like"/>
</dbReference>
<feature type="region of interest" description="Disordered" evidence="1">
    <location>
        <begin position="42"/>
        <end position="64"/>
    </location>
</feature>
<proteinExistence type="predicted"/>
<reference evidence="4 5" key="1">
    <citation type="submission" date="2018-11" db="EMBL/GenBank/DDBJ databases">
        <title>Genomes From Bacteria Associated with the Canine Oral Cavity: a Test Case for Automated Genome-Based Taxonomic Assignment.</title>
        <authorList>
            <person name="Coil D.A."/>
            <person name="Jospin G."/>
            <person name="Darling A.E."/>
            <person name="Wallis C."/>
            <person name="Davis I.J."/>
            <person name="Harris S."/>
            <person name="Eisen J.A."/>
            <person name="Holcombe L.J."/>
            <person name="O'Flynn C."/>
        </authorList>
    </citation>
    <scope>NUCLEOTIDE SEQUENCE [LARGE SCALE GENOMIC DNA]</scope>
    <source>
        <strain evidence="4 5">COT-280</strain>
    </source>
</reference>
<accession>A0A3P2A7U6</accession>
<sequence length="279" mass="31651">MRKINGRMRRRVTVAVMVLMVLLIALGIGLWLRSGSENSRDAVPPAAPSVPVPPPAPKPRPAEAPIPAEILDGRILPSQSTHLVRLPDALANKATFVHRDALEDLSALMAAAQRDSIPLKVVSGFRSYWHQKNIWDKKWQQYAHEIPDERARVEKLTQFSAVPGFSRHHWGTDVDFNSVETAYWHSPEGQKVWQWLRQNAHRYGFCQVYDGRAQGQRSGGHEDEAWHWSHLPSAEPMHRQRSARLHEALYPDLAGHAVLQQKPELLRHFVDSLAPECVN</sequence>
<evidence type="ECO:0000256" key="1">
    <source>
        <dbReference type="SAM" id="MobiDB-lite"/>
    </source>
</evidence>
<dbReference type="GO" id="GO:0006508">
    <property type="term" value="P:proteolysis"/>
    <property type="evidence" value="ECO:0007669"/>
    <property type="project" value="InterPro"/>
</dbReference>
<keyword evidence="2" id="KW-0812">Transmembrane</keyword>
<organism evidence="4 5">
    <name type="scientific">Conchiformibius steedae</name>
    <dbReference type="NCBI Taxonomy" id="153493"/>
    <lineage>
        <taxon>Bacteria</taxon>
        <taxon>Pseudomonadati</taxon>
        <taxon>Pseudomonadota</taxon>
        <taxon>Betaproteobacteria</taxon>
        <taxon>Neisseriales</taxon>
        <taxon>Neisseriaceae</taxon>
        <taxon>Conchiformibius</taxon>
    </lineage>
</organism>
<dbReference type="PANTHER" id="PTHR34385">
    <property type="entry name" value="D-ALANYL-D-ALANINE CARBOXYPEPTIDASE"/>
    <property type="match status" value="1"/>
</dbReference>
<dbReference type="AlphaFoldDB" id="A0A3P2A7U6"/>
<name>A0A3P2A7U6_9NEIS</name>
<keyword evidence="5" id="KW-1185">Reference proteome</keyword>
<keyword evidence="2" id="KW-1133">Transmembrane helix</keyword>
<evidence type="ECO:0000259" key="3">
    <source>
        <dbReference type="Pfam" id="PF02557"/>
    </source>
</evidence>
<dbReference type="Proteomes" id="UP000269923">
    <property type="component" value="Unassembled WGS sequence"/>
</dbReference>
<evidence type="ECO:0000313" key="4">
    <source>
        <dbReference type="EMBL" id="RRD91509.1"/>
    </source>
</evidence>
<dbReference type="InterPro" id="IPR052179">
    <property type="entry name" value="DD-CPase-like"/>
</dbReference>
<keyword evidence="2" id="KW-0472">Membrane</keyword>
<dbReference type="GO" id="GO:0008233">
    <property type="term" value="F:peptidase activity"/>
    <property type="evidence" value="ECO:0007669"/>
    <property type="project" value="InterPro"/>
</dbReference>
<evidence type="ECO:0000313" key="5">
    <source>
        <dbReference type="Proteomes" id="UP000269923"/>
    </source>
</evidence>
<dbReference type="PANTHER" id="PTHR34385:SF1">
    <property type="entry name" value="PEPTIDOGLYCAN L-ALANYL-D-GLUTAMATE ENDOPEPTIDASE CWLK"/>
    <property type="match status" value="1"/>
</dbReference>
<feature type="compositionally biased region" description="Pro residues" evidence="1">
    <location>
        <begin position="45"/>
        <end position="64"/>
    </location>
</feature>
<gene>
    <name evidence="4" type="ORF">EII21_00295</name>
</gene>
<comment type="caution">
    <text evidence="4">The sequence shown here is derived from an EMBL/GenBank/DDBJ whole genome shotgun (WGS) entry which is preliminary data.</text>
</comment>
<dbReference type="InterPro" id="IPR003709">
    <property type="entry name" value="VanY-like_core_dom"/>
</dbReference>
<dbReference type="CDD" id="cd14847">
    <property type="entry name" value="DD-carboxypeptidase_like"/>
    <property type="match status" value="1"/>
</dbReference>
<dbReference type="Pfam" id="PF02557">
    <property type="entry name" value="VanY"/>
    <property type="match status" value="1"/>
</dbReference>
<dbReference type="Gene3D" id="3.30.1380.10">
    <property type="match status" value="1"/>
</dbReference>
<dbReference type="EMBL" id="RQYC01000001">
    <property type="protein sequence ID" value="RRD91509.1"/>
    <property type="molecule type" value="Genomic_DNA"/>
</dbReference>
<dbReference type="SUPFAM" id="SSF55166">
    <property type="entry name" value="Hedgehog/DD-peptidase"/>
    <property type="match status" value="1"/>
</dbReference>